<organism evidence="1">
    <name type="scientific">marine metagenome</name>
    <dbReference type="NCBI Taxonomy" id="408172"/>
    <lineage>
        <taxon>unclassified sequences</taxon>
        <taxon>metagenomes</taxon>
        <taxon>ecological metagenomes</taxon>
    </lineage>
</organism>
<reference evidence="1" key="1">
    <citation type="submission" date="2018-05" db="EMBL/GenBank/DDBJ databases">
        <authorList>
            <person name="Lanie J.A."/>
            <person name="Ng W.-L."/>
            <person name="Kazmierczak K.M."/>
            <person name="Andrzejewski T.M."/>
            <person name="Davidsen T.M."/>
            <person name="Wayne K.J."/>
            <person name="Tettelin H."/>
            <person name="Glass J.I."/>
            <person name="Rusch D."/>
            <person name="Podicherti R."/>
            <person name="Tsui H.-C.T."/>
            <person name="Winkler M.E."/>
        </authorList>
    </citation>
    <scope>NUCLEOTIDE SEQUENCE</scope>
</reference>
<evidence type="ECO:0000313" key="1">
    <source>
        <dbReference type="EMBL" id="SVD25365.1"/>
    </source>
</evidence>
<gene>
    <name evidence="1" type="ORF">METZ01_LOCUS378219</name>
</gene>
<proteinExistence type="predicted"/>
<sequence length="57" mass="6668">MLNPPLRDSAEISKVLYPEIRNRYSPVYINESYYHILSIGNLIIRKQNSLGEIFISQ</sequence>
<dbReference type="AlphaFoldDB" id="A0A382TUJ9"/>
<protein>
    <submittedName>
        <fullName evidence="1">Uncharacterized protein</fullName>
    </submittedName>
</protein>
<name>A0A382TUJ9_9ZZZZ</name>
<accession>A0A382TUJ9</accession>
<dbReference type="EMBL" id="UINC01139053">
    <property type="protein sequence ID" value="SVD25365.1"/>
    <property type="molecule type" value="Genomic_DNA"/>
</dbReference>